<evidence type="ECO:0000313" key="2">
    <source>
        <dbReference type="EMBL" id="KAJ4959398.1"/>
    </source>
</evidence>
<protein>
    <submittedName>
        <fullName evidence="2">Uncharacterized protein</fullName>
    </submittedName>
</protein>
<feature type="compositionally biased region" description="Polar residues" evidence="1">
    <location>
        <begin position="1"/>
        <end position="12"/>
    </location>
</feature>
<accession>A0A9Q0H4D2</accession>
<organism evidence="2 3">
    <name type="scientific">Protea cynaroides</name>
    <dbReference type="NCBI Taxonomy" id="273540"/>
    <lineage>
        <taxon>Eukaryota</taxon>
        <taxon>Viridiplantae</taxon>
        <taxon>Streptophyta</taxon>
        <taxon>Embryophyta</taxon>
        <taxon>Tracheophyta</taxon>
        <taxon>Spermatophyta</taxon>
        <taxon>Magnoliopsida</taxon>
        <taxon>Proteales</taxon>
        <taxon>Proteaceae</taxon>
        <taxon>Protea</taxon>
    </lineage>
</organism>
<dbReference type="EMBL" id="JAMYWD010000010">
    <property type="protein sequence ID" value="KAJ4959398.1"/>
    <property type="molecule type" value="Genomic_DNA"/>
</dbReference>
<evidence type="ECO:0000313" key="3">
    <source>
        <dbReference type="Proteomes" id="UP001141806"/>
    </source>
</evidence>
<evidence type="ECO:0000256" key="1">
    <source>
        <dbReference type="SAM" id="MobiDB-lite"/>
    </source>
</evidence>
<comment type="caution">
    <text evidence="2">The sequence shown here is derived from an EMBL/GenBank/DDBJ whole genome shotgun (WGS) entry which is preliminary data.</text>
</comment>
<dbReference type="AlphaFoldDB" id="A0A9Q0H4D2"/>
<sequence length="128" mass="13677">MPADQFNKSVESLTIKEKSGSDEGENVVPVNDKVAELASDVNETIAFDKSATGDTNSPSRKERWSDMADEGEEIANQIEDGEVTPAQKAQEGEENLTVSTILGSGNGINTTTWPGTVEVSFNEIGNID</sequence>
<proteinExistence type="predicted"/>
<keyword evidence="3" id="KW-1185">Reference proteome</keyword>
<reference evidence="2" key="1">
    <citation type="journal article" date="2023" name="Plant J.">
        <title>The genome of the king protea, Protea cynaroides.</title>
        <authorList>
            <person name="Chang J."/>
            <person name="Duong T.A."/>
            <person name="Schoeman C."/>
            <person name="Ma X."/>
            <person name="Roodt D."/>
            <person name="Barker N."/>
            <person name="Li Z."/>
            <person name="Van de Peer Y."/>
            <person name="Mizrachi E."/>
        </authorList>
    </citation>
    <scope>NUCLEOTIDE SEQUENCE</scope>
    <source>
        <tissue evidence="2">Young leaves</tissue>
    </source>
</reference>
<dbReference type="Proteomes" id="UP001141806">
    <property type="component" value="Unassembled WGS sequence"/>
</dbReference>
<feature type="region of interest" description="Disordered" evidence="1">
    <location>
        <begin position="1"/>
        <end position="27"/>
    </location>
</feature>
<gene>
    <name evidence="2" type="ORF">NE237_026509</name>
</gene>
<name>A0A9Q0H4D2_9MAGN</name>